<dbReference type="PANTHER" id="PTHR24567:SF68">
    <property type="entry name" value="DNA-BINDING TRANSCRIPTIONAL DUAL REGULATOR CRP"/>
    <property type="match status" value="1"/>
</dbReference>
<dbReference type="Gene3D" id="2.60.120.10">
    <property type="entry name" value="Jelly Rolls"/>
    <property type="match status" value="1"/>
</dbReference>
<dbReference type="RefSeq" id="WP_129222263.1">
    <property type="nucleotide sequence ID" value="NZ_QYBC01000046.1"/>
</dbReference>
<dbReference type="Proteomes" id="UP000289411">
    <property type="component" value="Unassembled WGS sequence"/>
</dbReference>
<keyword evidence="3" id="KW-0804">Transcription</keyword>
<sequence>MDNVLTRKLEKFAPLSAEDRSLLDDIIRPTRTVPADTDLIREGQSSNEVRLILKGFACRYKMLPNGRRQIVAYLIPGDFCDLNAFILEAFDHSIGTLSECTVVDIPRQRIMELTDRPGIARAFWWVTLVDEGTLREWLLNIGQRGAAPRVAHLFCELLVRLRIVDLAHEDSYELPLTQAEIADTMGISPVHVNRVMQTLREMDLIEYRRKSLVIKDLDRLIAFSDFNGAYLHLQSGKPERQSIKTP</sequence>
<dbReference type="PROSITE" id="PS50042">
    <property type="entry name" value="CNMP_BINDING_3"/>
    <property type="match status" value="1"/>
</dbReference>
<dbReference type="SUPFAM" id="SSF51206">
    <property type="entry name" value="cAMP-binding domain-like"/>
    <property type="match status" value="1"/>
</dbReference>
<dbReference type="Gene3D" id="1.10.10.10">
    <property type="entry name" value="Winged helix-like DNA-binding domain superfamily/Winged helix DNA-binding domain"/>
    <property type="match status" value="1"/>
</dbReference>
<dbReference type="SUPFAM" id="SSF46785">
    <property type="entry name" value="Winged helix' DNA-binding domain"/>
    <property type="match status" value="1"/>
</dbReference>
<dbReference type="InterPro" id="IPR050397">
    <property type="entry name" value="Env_Response_Regulators"/>
</dbReference>
<dbReference type="GO" id="GO:0003677">
    <property type="term" value="F:DNA binding"/>
    <property type="evidence" value="ECO:0007669"/>
    <property type="project" value="UniProtKB-KW"/>
</dbReference>
<dbReference type="PROSITE" id="PS51063">
    <property type="entry name" value="HTH_CRP_2"/>
    <property type="match status" value="1"/>
</dbReference>
<proteinExistence type="predicted"/>
<feature type="domain" description="Cyclic nucleotide-binding" evidence="4">
    <location>
        <begin position="11"/>
        <end position="79"/>
    </location>
</feature>
<keyword evidence="7" id="KW-1185">Reference proteome</keyword>
<dbReference type="AlphaFoldDB" id="A0A4Q2R475"/>
<dbReference type="CDD" id="cd00038">
    <property type="entry name" value="CAP_ED"/>
    <property type="match status" value="1"/>
</dbReference>
<dbReference type="PANTHER" id="PTHR24567">
    <property type="entry name" value="CRP FAMILY TRANSCRIPTIONAL REGULATORY PROTEIN"/>
    <property type="match status" value="1"/>
</dbReference>
<reference evidence="6 7" key="2">
    <citation type="submission" date="2019-02" db="EMBL/GenBank/DDBJ databases">
        <title>'Lichenibacterium ramalinii' gen. nov. sp. nov., 'Lichenibacterium minor' gen. nov. sp. nov.</title>
        <authorList>
            <person name="Pankratov T."/>
        </authorList>
    </citation>
    <scope>NUCLEOTIDE SEQUENCE [LARGE SCALE GENOMIC DNA]</scope>
    <source>
        <strain evidence="6 7">RmlP001</strain>
    </source>
</reference>
<dbReference type="InterPro" id="IPR011991">
    <property type="entry name" value="ArsR-like_HTH"/>
</dbReference>
<dbReference type="Pfam" id="PF13545">
    <property type="entry name" value="HTH_Crp_2"/>
    <property type="match status" value="1"/>
</dbReference>
<evidence type="ECO:0000259" key="4">
    <source>
        <dbReference type="PROSITE" id="PS50042"/>
    </source>
</evidence>
<keyword evidence="2" id="KW-0238">DNA-binding</keyword>
<accession>A0A4Q2R475</accession>
<evidence type="ECO:0000313" key="6">
    <source>
        <dbReference type="EMBL" id="RYB01345.1"/>
    </source>
</evidence>
<dbReference type="InterPro" id="IPR012318">
    <property type="entry name" value="HTH_CRP"/>
</dbReference>
<evidence type="ECO:0000259" key="5">
    <source>
        <dbReference type="PROSITE" id="PS51063"/>
    </source>
</evidence>
<dbReference type="InterPro" id="IPR036388">
    <property type="entry name" value="WH-like_DNA-bd_sf"/>
</dbReference>
<protein>
    <submittedName>
        <fullName evidence="6">Crp/Fnr family transcriptional regulator</fullName>
    </submittedName>
</protein>
<dbReference type="Pfam" id="PF00027">
    <property type="entry name" value="cNMP_binding"/>
    <property type="match status" value="1"/>
</dbReference>
<dbReference type="GO" id="GO:0003700">
    <property type="term" value="F:DNA-binding transcription factor activity"/>
    <property type="evidence" value="ECO:0007669"/>
    <property type="project" value="TreeGrafter"/>
</dbReference>
<dbReference type="SMART" id="SM00419">
    <property type="entry name" value="HTH_CRP"/>
    <property type="match status" value="1"/>
</dbReference>
<evidence type="ECO:0000256" key="1">
    <source>
        <dbReference type="ARBA" id="ARBA00023015"/>
    </source>
</evidence>
<dbReference type="GO" id="GO:0005829">
    <property type="term" value="C:cytosol"/>
    <property type="evidence" value="ECO:0007669"/>
    <property type="project" value="TreeGrafter"/>
</dbReference>
<feature type="domain" description="HTH crp-type" evidence="5">
    <location>
        <begin position="144"/>
        <end position="218"/>
    </location>
</feature>
<reference evidence="6 7" key="1">
    <citation type="submission" date="2018-09" db="EMBL/GenBank/DDBJ databases">
        <authorList>
            <person name="Grouzdev D.S."/>
            <person name="Krutkina M.S."/>
        </authorList>
    </citation>
    <scope>NUCLEOTIDE SEQUENCE [LARGE SCALE GENOMIC DNA]</scope>
    <source>
        <strain evidence="6 7">RmlP001</strain>
    </source>
</reference>
<dbReference type="InterPro" id="IPR018490">
    <property type="entry name" value="cNMP-bd_dom_sf"/>
</dbReference>
<dbReference type="CDD" id="cd00090">
    <property type="entry name" value="HTH_ARSR"/>
    <property type="match status" value="1"/>
</dbReference>
<dbReference type="InterPro" id="IPR000595">
    <property type="entry name" value="cNMP-bd_dom"/>
</dbReference>
<dbReference type="InterPro" id="IPR014710">
    <property type="entry name" value="RmlC-like_jellyroll"/>
</dbReference>
<keyword evidence="1" id="KW-0805">Transcription regulation</keyword>
<name>A0A4Q2R475_9HYPH</name>
<comment type="caution">
    <text evidence="6">The sequence shown here is derived from an EMBL/GenBank/DDBJ whole genome shotgun (WGS) entry which is preliminary data.</text>
</comment>
<evidence type="ECO:0000256" key="2">
    <source>
        <dbReference type="ARBA" id="ARBA00023125"/>
    </source>
</evidence>
<organism evidence="6 7">
    <name type="scientific">Lichenibacterium ramalinae</name>
    <dbReference type="NCBI Taxonomy" id="2316527"/>
    <lineage>
        <taxon>Bacteria</taxon>
        <taxon>Pseudomonadati</taxon>
        <taxon>Pseudomonadota</taxon>
        <taxon>Alphaproteobacteria</taxon>
        <taxon>Hyphomicrobiales</taxon>
        <taxon>Lichenihabitantaceae</taxon>
        <taxon>Lichenibacterium</taxon>
    </lineage>
</organism>
<gene>
    <name evidence="6" type="ORF">D3272_26570</name>
</gene>
<evidence type="ECO:0000313" key="7">
    <source>
        <dbReference type="Proteomes" id="UP000289411"/>
    </source>
</evidence>
<evidence type="ECO:0000256" key="3">
    <source>
        <dbReference type="ARBA" id="ARBA00023163"/>
    </source>
</evidence>
<dbReference type="InterPro" id="IPR036390">
    <property type="entry name" value="WH_DNA-bd_sf"/>
</dbReference>
<dbReference type="EMBL" id="QYBC01000046">
    <property type="protein sequence ID" value="RYB01345.1"/>
    <property type="molecule type" value="Genomic_DNA"/>
</dbReference>
<dbReference type="OrthoDB" id="7584044at2"/>